<dbReference type="InterPro" id="IPR016599">
    <property type="entry name" value="UCP012569"/>
</dbReference>
<dbReference type="InterPro" id="IPR025164">
    <property type="entry name" value="Toastrack_DUF4097"/>
</dbReference>
<dbReference type="Pfam" id="PF13349">
    <property type="entry name" value="DUF4097"/>
    <property type="match status" value="1"/>
</dbReference>
<gene>
    <name evidence="3" type="ORF">D9X91_06265</name>
</gene>
<dbReference type="Proteomes" id="UP000276770">
    <property type="component" value="Unassembled WGS sequence"/>
</dbReference>
<dbReference type="InterPro" id="IPR053959">
    <property type="entry name" value="YvlB/LiaX_N"/>
</dbReference>
<evidence type="ECO:0000259" key="1">
    <source>
        <dbReference type="Pfam" id="PF13349"/>
    </source>
</evidence>
<protein>
    <submittedName>
        <fullName evidence="3">DUF4097 domain-containing protein</fullName>
    </submittedName>
</protein>
<feature type="domain" description="DUF4097" evidence="1">
    <location>
        <begin position="114"/>
        <end position="339"/>
    </location>
</feature>
<accession>A0A3L7K264</accession>
<dbReference type="OrthoDB" id="2240743at2"/>
<name>A0A3L7K264_9BACI</name>
<feature type="domain" description="YvlB/LiaX N-terminal" evidence="2">
    <location>
        <begin position="3"/>
        <end position="32"/>
    </location>
</feature>
<dbReference type="EMBL" id="RCVZ01000003">
    <property type="protein sequence ID" value="RLQ96705.1"/>
    <property type="molecule type" value="Genomic_DNA"/>
</dbReference>
<dbReference type="PIRSF" id="PIRSF012569">
    <property type="entry name" value="UCP012569"/>
    <property type="match status" value="1"/>
</dbReference>
<proteinExistence type="predicted"/>
<keyword evidence="4" id="KW-1185">Reference proteome</keyword>
<organism evidence="3 4">
    <name type="scientific">Falsibacillus albus</name>
    <dbReference type="NCBI Taxonomy" id="2478915"/>
    <lineage>
        <taxon>Bacteria</taxon>
        <taxon>Bacillati</taxon>
        <taxon>Bacillota</taxon>
        <taxon>Bacilli</taxon>
        <taxon>Bacillales</taxon>
        <taxon>Bacillaceae</taxon>
        <taxon>Falsibacillus</taxon>
    </lineage>
</organism>
<comment type="caution">
    <text evidence="3">The sequence shown here is derived from an EMBL/GenBank/DDBJ whole genome shotgun (WGS) entry which is preliminary data.</text>
</comment>
<dbReference type="AlphaFoldDB" id="A0A3L7K264"/>
<dbReference type="RefSeq" id="WP_121679726.1">
    <property type="nucleotide sequence ID" value="NZ_RCVZ01000003.1"/>
</dbReference>
<evidence type="ECO:0000313" key="4">
    <source>
        <dbReference type="Proteomes" id="UP000276770"/>
    </source>
</evidence>
<sequence>MQNERKRILDMVEKGTLSAKEALTLLEALEEAETIKDQKEKDIFNEISREVEKKDRESNERYHKYSQQFSDTKDKVMDFVNTTLQKIKDFEFDFQFGQSVEITHAFEEADVFLSHMDIDVANGKVDVKSWDRNDLLIDCHAKVYRTEDPEEAQDTFLKNTLYTLDNGKMRFSTQLKWMKVDTTIFVPRDHYEKLNVRIFNGAFHSNELDVDDFTAKSANGKMNMSGLRTKKLEAETANGHITIHDSSAEKLEAETINGALKIDGSFEKVDLQSFNGNVVCQFKNDTVDSLHVKAVTGNVDVYVHENVAMEGELKTNLGGFKLELEGMNVLEEKSEIAQKQLKFQRKGTTESPMHVFADTKTGSIFIKKLS</sequence>
<evidence type="ECO:0000313" key="3">
    <source>
        <dbReference type="EMBL" id="RLQ96705.1"/>
    </source>
</evidence>
<evidence type="ECO:0000259" key="2">
    <source>
        <dbReference type="Pfam" id="PF22746"/>
    </source>
</evidence>
<reference evidence="3 4" key="1">
    <citation type="submission" date="2018-10" db="EMBL/GenBank/DDBJ databases">
        <title>Falsibacillus sp. genome draft.</title>
        <authorList>
            <person name="Shi S."/>
        </authorList>
    </citation>
    <scope>NUCLEOTIDE SEQUENCE [LARGE SCALE GENOMIC DNA]</scope>
    <source>
        <strain evidence="3 4">GY 10110</strain>
    </source>
</reference>
<dbReference type="Pfam" id="PF22746">
    <property type="entry name" value="SHOCT-like_DUF2089-C"/>
    <property type="match status" value="1"/>
</dbReference>